<proteinExistence type="inferred from homology"/>
<protein>
    <recommendedName>
        <fullName evidence="2 10">Ribonuclease Z</fullName>
        <shortName evidence="10">RNase Z</shortName>
        <ecNumber evidence="2 10">3.1.26.11</ecNumber>
    </recommendedName>
    <alternativeName>
        <fullName evidence="10">tRNA 3 endonuclease</fullName>
    </alternativeName>
    <alternativeName>
        <fullName evidence="10">tRNase Z</fullName>
    </alternativeName>
</protein>
<evidence type="ECO:0000256" key="5">
    <source>
        <dbReference type="ARBA" id="ARBA00022723"/>
    </source>
</evidence>
<dbReference type="NCBIfam" id="NF000801">
    <property type="entry name" value="PRK00055.1-3"/>
    <property type="match status" value="1"/>
</dbReference>
<sequence>MELYFLGTNAGVPSLERNVTSVALRMLEERRTFWLFDCGEGTQHQILRSPLKLSKLEKIFITHLHGDHLFGLPGLISSRAYQGGEDPLTIYGPVGLKQYIRTCLELSESHISYILDIVEHEGGLLFEDESFRVEASQLEHRVTSYGYRVTEKDLPGKLDTAVLESYGIRPGPLYGKLKRGQSVVAPDGRILHASAVQGKPKKGRIVTILGDTRPCESVLTLARNADVLVHESTFLHELKDTAHTYYHSTSRQAAEAAQQAGAKQLYLTHLSSRYKYEEQLIEMEQEARALFPNSIIAREHVLYDVERTVY</sequence>
<dbReference type="PANTHER" id="PTHR46018">
    <property type="entry name" value="ZINC PHOSPHODIESTERASE ELAC PROTEIN 1"/>
    <property type="match status" value="1"/>
</dbReference>
<evidence type="ECO:0000256" key="9">
    <source>
        <dbReference type="ARBA" id="ARBA00057812"/>
    </source>
</evidence>
<evidence type="ECO:0000256" key="8">
    <source>
        <dbReference type="ARBA" id="ARBA00022833"/>
    </source>
</evidence>
<feature type="binding site" evidence="10">
    <location>
        <position position="269"/>
    </location>
    <ligand>
        <name>Zn(2+)</name>
        <dbReference type="ChEBI" id="CHEBI:29105"/>
        <label>2</label>
        <note>catalytic</note>
    </ligand>
</feature>
<feature type="binding site" evidence="10">
    <location>
        <position position="68"/>
    </location>
    <ligand>
        <name>Zn(2+)</name>
        <dbReference type="ChEBI" id="CHEBI:29105"/>
        <label>2</label>
        <note>catalytic</note>
    </ligand>
</feature>
<dbReference type="InterPro" id="IPR036866">
    <property type="entry name" value="RibonucZ/Hydroxyglut_hydro"/>
</dbReference>
<dbReference type="GO" id="GO:0008270">
    <property type="term" value="F:zinc ion binding"/>
    <property type="evidence" value="ECO:0007669"/>
    <property type="project" value="UniProtKB-UniRule"/>
</dbReference>
<dbReference type="Gene3D" id="3.60.15.10">
    <property type="entry name" value="Ribonuclease Z/Hydroxyacylglutathione hydrolase-like"/>
    <property type="match status" value="1"/>
</dbReference>
<dbReference type="FunFam" id="3.60.15.10:FF:000002">
    <property type="entry name" value="Ribonuclease Z"/>
    <property type="match status" value="1"/>
</dbReference>
<dbReference type="SUPFAM" id="SSF56281">
    <property type="entry name" value="Metallo-hydrolase/oxidoreductase"/>
    <property type="match status" value="1"/>
</dbReference>
<keyword evidence="4 10" id="KW-0540">Nuclease</keyword>
<evidence type="ECO:0000256" key="3">
    <source>
        <dbReference type="ARBA" id="ARBA00022694"/>
    </source>
</evidence>
<evidence type="ECO:0000256" key="6">
    <source>
        <dbReference type="ARBA" id="ARBA00022759"/>
    </source>
</evidence>
<feature type="binding site" evidence="10">
    <location>
        <position position="63"/>
    </location>
    <ligand>
        <name>Zn(2+)</name>
        <dbReference type="ChEBI" id="CHEBI:29105"/>
        <label>1</label>
        <note>catalytic</note>
    </ligand>
</feature>
<evidence type="ECO:0000256" key="1">
    <source>
        <dbReference type="ARBA" id="ARBA00011738"/>
    </source>
</evidence>
<comment type="subunit">
    <text evidence="1 10">Homodimer.</text>
</comment>
<dbReference type="KEGG" id="plen:EIM92_15440"/>
<dbReference type="OrthoDB" id="9800940at2"/>
<evidence type="ECO:0000256" key="4">
    <source>
        <dbReference type="ARBA" id="ARBA00022722"/>
    </source>
</evidence>
<dbReference type="GO" id="GO:0042802">
    <property type="term" value="F:identical protein binding"/>
    <property type="evidence" value="ECO:0007669"/>
    <property type="project" value="UniProtKB-ARBA"/>
</dbReference>
<dbReference type="Pfam" id="PF23023">
    <property type="entry name" value="Anti-Pycsar_Apyc1"/>
    <property type="match status" value="1"/>
</dbReference>
<dbReference type="HAMAP" id="MF_01818">
    <property type="entry name" value="RNase_Z_BN"/>
    <property type="match status" value="1"/>
</dbReference>
<dbReference type="AlphaFoldDB" id="A0A3S8RW50"/>
<comment type="cofactor">
    <cofactor evidence="10">
        <name>Zn(2+)</name>
        <dbReference type="ChEBI" id="CHEBI:29105"/>
    </cofactor>
    <text evidence="10">Binds 2 Zn(2+) ions.</text>
</comment>
<feature type="binding site" evidence="10">
    <location>
        <position position="211"/>
    </location>
    <ligand>
        <name>Zn(2+)</name>
        <dbReference type="ChEBI" id="CHEBI:29105"/>
        <label>1</label>
        <note>catalytic</note>
    </ligand>
</feature>
<gene>
    <name evidence="10 11" type="primary">rnz</name>
    <name evidence="11" type="ORF">EIM92_15440</name>
</gene>
<dbReference type="EMBL" id="CP034248">
    <property type="protein sequence ID" value="AZK47375.1"/>
    <property type="molecule type" value="Genomic_DNA"/>
</dbReference>
<feature type="binding site" evidence="10">
    <location>
        <position position="65"/>
    </location>
    <ligand>
        <name>Zn(2+)</name>
        <dbReference type="ChEBI" id="CHEBI:29105"/>
        <label>1</label>
        <note>catalytic</note>
    </ligand>
</feature>
<dbReference type="EC" id="3.1.26.11" evidence="2 10"/>
<feature type="binding site" evidence="10">
    <location>
        <position position="140"/>
    </location>
    <ligand>
        <name>Zn(2+)</name>
        <dbReference type="ChEBI" id="CHEBI:29105"/>
        <label>1</label>
        <note>catalytic</note>
    </ligand>
</feature>
<comment type="similarity">
    <text evidence="10">Belongs to the RNase Z family.</text>
</comment>
<reference evidence="11 12" key="1">
    <citation type="submission" date="2018-11" db="EMBL/GenBank/DDBJ databases">
        <title>Genome sequencing of Paenibacillus lentus DSM25539(T).</title>
        <authorList>
            <person name="Kook J.-K."/>
            <person name="Park S.-N."/>
            <person name="Lim Y.K."/>
        </authorList>
    </citation>
    <scope>NUCLEOTIDE SEQUENCE [LARGE SCALE GENOMIC DNA]</scope>
    <source>
        <strain evidence="11 12">DSM 25539</strain>
    </source>
</reference>
<accession>A0A3S8RW50</accession>
<evidence type="ECO:0000313" key="11">
    <source>
        <dbReference type="EMBL" id="AZK47375.1"/>
    </source>
</evidence>
<feature type="active site" description="Proton acceptor" evidence="10">
    <location>
        <position position="67"/>
    </location>
</feature>
<dbReference type="CDD" id="cd07717">
    <property type="entry name" value="RNaseZ_ZiPD-like_MBL-fold"/>
    <property type="match status" value="1"/>
</dbReference>
<dbReference type="NCBIfam" id="TIGR02651">
    <property type="entry name" value="RNase_Z"/>
    <property type="match status" value="1"/>
</dbReference>
<keyword evidence="5 10" id="KW-0479">Metal-binding</keyword>
<dbReference type="Proteomes" id="UP000273145">
    <property type="component" value="Chromosome"/>
</dbReference>
<dbReference type="RefSeq" id="WP_125083402.1">
    <property type="nucleotide sequence ID" value="NZ_CP034248.1"/>
</dbReference>
<dbReference type="InterPro" id="IPR013471">
    <property type="entry name" value="RNase_Z/BN"/>
</dbReference>
<keyword evidence="3 10" id="KW-0819">tRNA processing</keyword>
<comment type="function">
    <text evidence="9 10">Zinc phosphodiesterase, which displays some tRNA 3'-processing endonuclease activity. Probably involved in tRNA maturation, by removing a 3'-trailer from precursor tRNA.</text>
</comment>
<organism evidence="11 12">
    <name type="scientific">Paenibacillus lentus</name>
    <dbReference type="NCBI Taxonomy" id="1338368"/>
    <lineage>
        <taxon>Bacteria</taxon>
        <taxon>Bacillati</taxon>
        <taxon>Bacillota</taxon>
        <taxon>Bacilli</taxon>
        <taxon>Bacillales</taxon>
        <taxon>Paenibacillaceae</taxon>
        <taxon>Paenibacillus</taxon>
    </lineage>
</organism>
<comment type="catalytic activity">
    <reaction evidence="10">
        <text>Endonucleolytic cleavage of RNA, removing extra 3' nucleotides from tRNA precursor, generating 3' termini of tRNAs. A 3'-hydroxy group is left at the tRNA terminus and a 5'-phosphoryl group is left at the trailer molecule.</text>
        <dbReference type="EC" id="3.1.26.11"/>
    </reaction>
</comment>
<keyword evidence="8 10" id="KW-0862">Zinc</keyword>
<keyword evidence="7 10" id="KW-0378">Hydrolase</keyword>
<name>A0A3S8RW50_9BACL</name>
<evidence type="ECO:0000256" key="2">
    <source>
        <dbReference type="ARBA" id="ARBA00012477"/>
    </source>
</evidence>
<evidence type="ECO:0000256" key="10">
    <source>
        <dbReference type="HAMAP-Rule" id="MF_01818"/>
    </source>
</evidence>
<dbReference type="PANTHER" id="PTHR46018:SF2">
    <property type="entry name" value="ZINC PHOSPHODIESTERASE ELAC PROTEIN 1"/>
    <property type="match status" value="1"/>
</dbReference>
<keyword evidence="12" id="KW-1185">Reference proteome</keyword>
<feature type="binding site" evidence="10">
    <location>
        <position position="211"/>
    </location>
    <ligand>
        <name>Zn(2+)</name>
        <dbReference type="ChEBI" id="CHEBI:29105"/>
        <label>2</label>
        <note>catalytic</note>
    </ligand>
</feature>
<evidence type="ECO:0000313" key="12">
    <source>
        <dbReference type="Proteomes" id="UP000273145"/>
    </source>
</evidence>
<feature type="binding site" evidence="10">
    <location>
        <position position="67"/>
    </location>
    <ligand>
        <name>Zn(2+)</name>
        <dbReference type="ChEBI" id="CHEBI:29105"/>
        <label>2</label>
        <note>catalytic</note>
    </ligand>
</feature>
<dbReference type="GO" id="GO:0042781">
    <property type="term" value="F:3'-tRNA processing endoribonuclease activity"/>
    <property type="evidence" value="ECO:0007669"/>
    <property type="project" value="UniProtKB-UniRule"/>
</dbReference>
<evidence type="ECO:0000256" key="7">
    <source>
        <dbReference type="ARBA" id="ARBA00022801"/>
    </source>
</evidence>
<keyword evidence="6 10" id="KW-0255">Endonuclease</keyword>